<comment type="caution">
    <text evidence="10">The sequence shown here is derived from an EMBL/GenBank/DDBJ whole genome shotgun (WGS) entry which is preliminary data.</text>
</comment>
<evidence type="ECO:0000259" key="9">
    <source>
        <dbReference type="Pfam" id="PF07715"/>
    </source>
</evidence>
<dbReference type="InterPro" id="IPR039426">
    <property type="entry name" value="TonB-dep_rcpt-like"/>
</dbReference>
<dbReference type="AlphaFoldDB" id="A0A934RWW3"/>
<evidence type="ECO:0000256" key="7">
    <source>
        <dbReference type="PROSITE-ProRule" id="PRU01360"/>
    </source>
</evidence>
<keyword evidence="6 7" id="KW-0998">Cell outer membrane</keyword>
<feature type="chain" id="PRO_5037681325" description="TonB-dependent receptor plug domain-containing protein" evidence="8">
    <location>
        <begin position="30"/>
        <end position="994"/>
    </location>
</feature>
<dbReference type="PANTHER" id="PTHR32552">
    <property type="entry name" value="FERRICHROME IRON RECEPTOR-RELATED"/>
    <property type="match status" value="1"/>
</dbReference>
<organism evidence="10 11">
    <name type="scientific">Pelagicoccus mobilis</name>
    <dbReference type="NCBI Taxonomy" id="415221"/>
    <lineage>
        <taxon>Bacteria</taxon>
        <taxon>Pseudomonadati</taxon>
        <taxon>Verrucomicrobiota</taxon>
        <taxon>Opitutia</taxon>
        <taxon>Puniceicoccales</taxon>
        <taxon>Pelagicoccaceae</taxon>
        <taxon>Pelagicoccus</taxon>
    </lineage>
</organism>
<keyword evidence="3 7" id="KW-1134">Transmembrane beta strand</keyword>
<evidence type="ECO:0000256" key="4">
    <source>
        <dbReference type="ARBA" id="ARBA00022692"/>
    </source>
</evidence>
<evidence type="ECO:0000256" key="1">
    <source>
        <dbReference type="ARBA" id="ARBA00004571"/>
    </source>
</evidence>
<keyword evidence="5 7" id="KW-0472">Membrane</keyword>
<dbReference type="RefSeq" id="WP_200354092.1">
    <property type="nucleotide sequence ID" value="NZ_JAENIL010000004.1"/>
</dbReference>
<dbReference type="EMBL" id="JAENIL010000004">
    <property type="protein sequence ID" value="MBK1875877.1"/>
    <property type="molecule type" value="Genomic_DNA"/>
</dbReference>
<dbReference type="PANTHER" id="PTHR32552:SF82">
    <property type="entry name" value="FCUA PROTEIN"/>
    <property type="match status" value="1"/>
</dbReference>
<keyword evidence="11" id="KW-1185">Reference proteome</keyword>
<dbReference type="SUPFAM" id="SSF56935">
    <property type="entry name" value="Porins"/>
    <property type="match status" value="1"/>
</dbReference>
<evidence type="ECO:0000313" key="11">
    <source>
        <dbReference type="Proteomes" id="UP000617628"/>
    </source>
</evidence>
<sequence length="994" mass="112270">MMKKKPLLKTSQPIGLALLLLTAPSMVWSQSDTTDAEEEDIFELSPFQVDGSKDSGYRAANTLAGSRLNTSLKDVSSVVDVFTKEFMDDLGVTDLADVAVYSNNLIESTEDTRHGLGNLSVQASSGFNFRIRGLSATRARNYFDYNHASDSYNIERLDESRGPNAILFGFGSPGGIINASTKKAQVNKNSGSIKLSRGTEIKNRVEFDYNHVVLEDKLAVRLNALHHEEEGWRTYTFDDRDAYSVALTYKPFEKTTLSLEYENYEQKSEKARPLTFFNRAEKWQDAGAPLLAGGWGLRKNGTFNPDLDSDEHQYLKQLIGTNNSKGDAYWVLNEQSNSVANYRGMVRAEWPKEVGALPDGSTLTFFNGGRSVVTEPDGIFAVNVLGPGAFRDNKIENKFISIQQEITEDFHVELSATRNDVDWMVRSNFVSNLEGDPNLWLPSASATDNLPDRNNPVVNEYAGLPYFETNYQQTETPELYDAGRITASYELDLREKLNSEKMGNILGRHRFGFLYEENEYTRELDQQREMALIDGVLPRPGDANITDGRNRFYRRHYVTDLNNPLDYIVADWAPVNVTLDDGASLTTEFRTFQRRDDYVRSNDSHMFAMQNYWLDGRFVTTYGTRKDDVDFTFHGSKKTELGVVRDTESASFTSYSGDTSLIGGVYHFTPNFSVFYNDSESIGVPTLAIRYVPDGAFNDTTKGKGNDFGFRASFLDNRLYLSASAFEAAQTNETELESVQSWVSMRQDRIVDALVDHGLITAAEGDSYRVQGTGLTVDSETEGYEVNLTGRLTDNWNVRLNYSWTDREVNNVAPRIQKWANDTALPFWNSFDRVDPNDPDGLSYLDTVETNDGGSTLQDEIDGFQSRLNEVLRESDRVIGLRRNKANLFTTYRFNDGNLKGLTIGGGLRYVDKPVITQDLDGNNVYGSDNFSTDLNASYKTKIGQRNYRFQVNVRNAFRDEVEWSPINMIYDGHYESTVVFAPREFVFSIQTDF</sequence>
<proteinExistence type="inferred from homology"/>
<dbReference type="Gene3D" id="2.170.130.10">
    <property type="entry name" value="TonB-dependent receptor, plug domain"/>
    <property type="match status" value="1"/>
</dbReference>
<reference evidence="10" key="1">
    <citation type="submission" date="2021-01" db="EMBL/GenBank/DDBJ databases">
        <title>Modified the classification status of verrucomicrobia.</title>
        <authorList>
            <person name="Feng X."/>
        </authorList>
    </citation>
    <scope>NUCLEOTIDE SEQUENCE</scope>
    <source>
        <strain evidence="10">KCTC 13126</strain>
    </source>
</reference>
<keyword evidence="2 7" id="KW-0813">Transport</keyword>
<dbReference type="InterPro" id="IPR037066">
    <property type="entry name" value="Plug_dom_sf"/>
</dbReference>
<evidence type="ECO:0000256" key="8">
    <source>
        <dbReference type="SAM" id="SignalP"/>
    </source>
</evidence>
<protein>
    <recommendedName>
        <fullName evidence="9">TonB-dependent receptor plug domain-containing protein</fullName>
    </recommendedName>
</protein>
<dbReference type="GO" id="GO:0015344">
    <property type="term" value="F:siderophore uptake transmembrane transporter activity"/>
    <property type="evidence" value="ECO:0007669"/>
    <property type="project" value="TreeGrafter"/>
</dbReference>
<keyword evidence="8" id="KW-0732">Signal</keyword>
<dbReference type="InterPro" id="IPR036942">
    <property type="entry name" value="Beta-barrel_TonB_sf"/>
</dbReference>
<keyword evidence="4 7" id="KW-0812">Transmembrane</keyword>
<dbReference type="PROSITE" id="PS52016">
    <property type="entry name" value="TONB_DEPENDENT_REC_3"/>
    <property type="match status" value="1"/>
</dbReference>
<evidence type="ECO:0000256" key="3">
    <source>
        <dbReference type="ARBA" id="ARBA00022452"/>
    </source>
</evidence>
<evidence type="ECO:0000256" key="6">
    <source>
        <dbReference type="ARBA" id="ARBA00023237"/>
    </source>
</evidence>
<evidence type="ECO:0000256" key="2">
    <source>
        <dbReference type="ARBA" id="ARBA00022448"/>
    </source>
</evidence>
<comment type="similarity">
    <text evidence="7">Belongs to the TonB-dependent receptor family.</text>
</comment>
<name>A0A934RWW3_9BACT</name>
<dbReference type="InterPro" id="IPR012910">
    <property type="entry name" value="Plug_dom"/>
</dbReference>
<dbReference type="Proteomes" id="UP000617628">
    <property type="component" value="Unassembled WGS sequence"/>
</dbReference>
<dbReference type="Pfam" id="PF07715">
    <property type="entry name" value="Plug"/>
    <property type="match status" value="1"/>
</dbReference>
<evidence type="ECO:0000313" key="10">
    <source>
        <dbReference type="EMBL" id="MBK1875877.1"/>
    </source>
</evidence>
<accession>A0A934RWW3</accession>
<dbReference type="Gene3D" id="2.40.170.20">
    <property type="entry name" value="TonB-dependent receptor, beta-barrel domain"/>
    <property type="match status" value="1"/>
</dbReference>
<evidence type="ECO:0000256" key="5">
    <source>
        <dbReference type="ARBA" id="ARBA00023136"/>
    </source>
</evidence>
<dbReference type="GO" id="GO:0009279">
    <property type="term" value="C:cell outer membrane"/>
    <property type="evidence" value="ECO:0007669"/>
    <property type="project" value="UniProtKB-SubCell"/>
</dbReference>
<feature type="signal peptide" evidence="8">
    <location>
        <begin position="1"/>
        <end position="29"/>
    </location>
</feature>
<comment type="subcellular location">
    <subcellularLocation>
        <location evidence="1 7">Cell outer membrane</location>
        <topology evidence="1 7">Multi-pass membrane protein</topology>
    </subcellularLocation>
</comment>
<gene>
    <name evidence="10" type="ORF">JIN87_03295</name>
</gene>
<feature type="domain" description="TonB-dependent receptor plug" evidence="9">
    <location>
        <begin position="72"/>
        <end position="176"/>
    </location>
</feature>